<sequence>MDRFNYNNPQNSNKLSPEEATTEKVETIEKLFGSFDEPDKSDSLLSELNEFETTGPFYIPNKPEKSESDNKPTTNIDELDLDGLKALRAEIARIQAEQAKEQKEEENISNGQEREKTKKLTTNHYKEGIHYDGFSEGSMAENFFRCAVLGFVTLSISGGWFFYIMGHIL</sequence>
<organism evidence="4 5">
    <name type="scientific">Candidatus Coprosoma intestinipullorum</name>
    <dbReference type="NCBI Taxonomy" id="2840752"/>
    <lineage>
        <taxon>Bacteria</taxon>
        <taxon>Bacillati</taxon>
        <taxon>Bacillota</taxon>
        <taxon>Bacillota incertae sedis</taxon>
        <taxon>Candidatus Coprosoma</taxon>
    </lineage>
</organism>
<proteinExistence type="predicted"/>
<protein>
    <submittedName>
        <fullName evidence="4">Uncharacterized protein</fullName>
    </submittedName>
</protein>
<feature type="transmembrane region" description="Helical" evidence="3">
    <location>
        <begin position="143"/>
        <end position="165"/>
    </location>
</feature>
<evidence type="ECO:0000256" key="3">
    <source>
        <dbReference type="SAM" id="Phobius"/>
    </source>
</evidence>
<reference evidence="4" key="1">
    <citation type="submission" date="2020-10" db="EMBL/GenBank/DDBJ databases">
        <authorList>
            <person name="Gilroy R."/>
        </authorList>
    </citation>
    <scope>NUCLEOTIDE SEQUENCE</scope>
    <source>
        <strain evidence="4">CHK147-3167</strain>
    </source>
</reference>
<reference evidence="4" key="2">
    <citation type="journal article" date="2021" name="PeerJ">
        <title>Extensive microbial diversity within the chicken gut microbiome revealed by metagenomics and culture.</title>
        <authorList>
            <person name="Gilroy R."/>
            <person name="Ravi A."/>
            <person name="Getino M."/>
            <person name="Pursley I."/>
            <person name="Horton D.L."/>
            <person name="Alikhan N.F."/>
            <person name="Baker D."/>
            <person name="Gharbi K."/>
            <person name="Hall N."/>
            <person name="Watson M."/>
            <person name="Adriaenssens E.M."/>
            <person name="Foster-Nyarko E."/>
            <person name="Jarju S."/>
            <person name="Secka A."/>
            <person name="Antonio M."/>
            <person name="Oren A."/>
            <person name="Chaudhuri R.R."/>
            <person name="La Ragione R."/>
            <person name="Hildebrand F."/>
            <person name="Pallen M.J."/>
        </authorList>
    </citation>
    <scope>NUCLEOTIDE SEQUENCE</scope>
    <source>
        <strain evidence="4">CHK147-3167</strain>
    </source>
</reference>
<feature type="coiled-coil region" evidence="1">
    <location>
        <begin position="84"/>
        <end position="116"/>
    </location>
</feature>
<keyword evidence="3" id="KW-0472">Membrane</keyword>
<gene>
    <name evidence="4" type="ORF">IAB27_04430</name>
</gene>
<keyword evidence="1" id="KW-0175">Coiled coil</keyword>
<keyword evidence="3" id="KW-1133">Transmembrane helix</keyword>
<dbReference type="EMBL" id="DVFV01000081">
    <property type="protein sequence ID" value="HIQ90852.1"/>
    <property type="molecule type" value="Genomic_DNA"/>
</dbReference>
<accession>A0A9D0ZST0</accession>
<evidence type="ECO:0000256" key="1">
    <source>
        <dbReference type="SAM" id="Coils"/>
    </source>
</evidence>
<evidence type="ECO:0000313" key="4">
    <source>
        <dbReference type="EMBL" id="HIQ90852.1"/>
    </source>
</evidence>
<name>A0A9D0ZST0_9FIRM</name>
<feature type="compositionally biased region" description="Polar residues" evidence="2">
    <location>
        <begin position="1"/>
        <end position="15"/>
    </location>
</feature>
<dbReference type="AlphaFoldDB" id="A0A9D0ZST0"/>
<comment type="caution">
    <text evidence="4">The sequence shown here is derived from an EMBL/GenBank/DDBJ whole genome shotgun (WGS) entry which is preliminary data.</text>
</comment>
<evidence type="ECO:0000256" key="2">
    <source>
        <dbReference type="SAM" id="MobiDB-lite"/>
    </source>
</evidence>
<dbReference type="Proteomes" id="UP000886786">
    <property type="component" value="Unassembled WGS sequence"/>
</dbReference>
<feature type="region of interest" description="Disordered" evidence="2">
    <location>
        <begin position="51"/>
        <end position="77"/>
    </location>
</feature>
<keyword evidence="3" id="KW-0812">Transmembrane</keyword>
<evidence type="ECO:0000313" key="5">
    <source>
        <dbReference type="Proteomes" id="UP000886786"/>
    </source>
</evidence>
<feature type="region of interest" description="Disordered" evidence="2">
    <location>
        <begin position="1"/>
        <end position="24"/>
    </location>
</feature>